<dbReference type="InterPro" id="IPR005343">
    <property type="entry name" value="Noc2"/>
</dbReference>
<evidence type="ECO:0000313" key="4">
    <source>
        <dbReference type="EMBL" id="VEL27106.1"/>
    </source>
</evidence>
<evidence type="ECO:0000313" key="5">
    <source>
        <dbReference type="Proteomes" id="UP000784294"/>
    </source>
</evidence>
<evidence type="ECO:0008006" key="6">
    <source>
        <dbReference type="Google" id="ProtNLM"/>
    </source>
</evidence>
<dbReference type="Proteomes" id="UP000784294">
    <property type="component" value="Unassembled WGS sequence"/>
</dbReference>
<evidence type="ECO:0000256" key="1">
    <source>
        <dbReference type="ARBA" id="ARBA00004123"/>
    </source>
</evidence>
<comment type="caution">
    <text evidence="4">The sequence shown here is derived from an EMBL/GenBank/DDBJ whole genome shotgun (WGS) entry which is preliminary data.</text>
</comment>
<dbReference type="AlphaFoldDB" id="A0A3S5FER8"/>
<organism evidence="4 5">
    <name type="scientific">Protopolystoma xenopodis</name>
    <dbReference type="NCBI Taxonomy" id="117903"/>
    <lineage>
        <taxon>Eukaryota</taxon>
        <taxon>Metazoa</taxon>
        <taxon>Spiralia</taxon>
        <taxon>Lophotrochozoa</taxon>
        <taxon>Platyhelminthes</taxon>
        <taxon>Monogenea</taxon>
        <taxon>Polyopisthocotylea</taxon>
        <taxon>Polystomatidea</taxon>
        <taxon>Polystomatidae</taxon>
        <taxon>Protopolystoma</taxon>
    </lineage>
</organism>
<evidence type="ECO:0000256" key="3">
    <source>
        <dbReference type="ARBA" id="ARBA00023242"/>
    </source>
</evidence>
<keyword evidence="3" id="KW-0539">Nucleus</keyword>
<comment type="subcellular location">
    <subcellularLocation>
        <location evidence="1">Nucleus</location>
    </subcellularLocation>
</comment>
<dbReference type="GO" id="GO:0030691">
    <property type="term" value="C:Noc2p-Noc3p complex"/>
    <property type="evidence" value="ECO:0007669"/>
    <property type="project" value="TreeGrafter"/>
</dbReference>
<dbReference type="Pfam" id="PF03715">
    <property type="entry name" value="Noc2"/>
    <property type="match status" value="2"/>
</dbReference>
<evidence type="ECO:0000256" key="2">
    <source>
        <dbReference type="ARBA" id="ARBA00005907"/>
    </source>
</evidence>
<dbReference type="PANTHER" id="PTHR12687">
    <property type="entry name" value="NUCLEOLAR COMPLEX 2 AND RAD4-RELATED"/>
    <property type="match status" value="1"/>
</dbReference>
<proteinExistence type="inferred from homology"/>
<dbReference type="GO" id="GO:0042273">
    <property type="term" value="P:ribosomal large subunit biogenesis"/>
    <property type="evidence" value="ECO:0007669"/>
    <property type="project" value="TreeGrafter"/>
</dbReference>
<protein>
    <recommendedName>
        <fullName evidence="6">Nucleolar complex protein 2 homolog</fullName>
    </recommendedName>
</protein>
<dbReference type="PANTHER" id="PTHR12687:SF4">
    <property type="entry name" value="NUCLEOLAR COMPLEX PROTEIN 2 HOMOLOG"/>
    <property type="match status" value="1"/>
</dbReference>
<dbReference type="GO" id="GO:0030690">
    <property type="term" value="C:Noc1p-Noc2p complex"/>
    <property type="evidence" value="ECO:0007669"/>
    <property type="project" value="TreeGrafter"/>
</dbReference>
<dbReference type="EMBL" id="CAAALY010084916">
    <property type="protein sequence ID" value="VEL27106.1"/>
    <property type="molecule type" value="Genomic_DNA"/>
</dbReference>
<gene>
    <name evidence="4" type="ORF">PXEA_LOCUS20546</name>
</gene>
<accession>A0A3S5FER8</accession>
<dbReference type="OrthoDB" id="10266662at2759"/>
<name>A0A3S5FER8_9PLAT</name>
<sequence>MGHINFMRQCVLEVFTLDIKTAYTYSFVYIRQLAITLKKAYTTQRKIDIQSVINWQFINSLQLWSEFVSRFSSESDLVHSLVYPLVQIIVAVVRLNPGDRWLPLRFHCVTMLNQLSSGCRREPEKKSKSLKAHASISCLHRDYFVPSLPLLLDVFNLNIIYKRSATLSRNPMDLRLLLHFSQSQLRETAALDAIIAWLLDGLVKALNNFSSIAFPELSAPVVTELRNFIKSSRVHAFTRQVKPLLAKLLEQIDYVYKKRRVIRNMNEESTILALEKSMANDLNAPFVEFYNEFSKRRVEQLSELSKIYAQTVSQSTCSVAF</sequence>
<reference evidence="4" key="1">
    <citation type="submission" date="2018-11" db="EMBL/GenBank/DDBJ databases">
        <authorList>
            <consortium name="Pathogen Informatics"/>
        </authorList>
    </citation>
    <scope>NUCLEOTIDE SEQUENCE</scope>
</reference>
<keyword evidence="5" id="KW-1185">Reference proteome</keyword>
<dbReference type="GO" id="GO:0005654">
    <property type="term" value="C:nucleoplasm"/>
    <property type="evidence" value="ECO:0007669"/>
    <property type="project" value="TreeGrafter"/>
</dbReference>
<dbReference type="GO" id="GO:0005730">
    <property type="term" value="C:nucleolus"/>
    <property type="evidence" value="ECO:0007669"/>
    <property type="project" value="TreeGrafter"/>
</dbReference>
<comment type="similarity">
    <text evidence="2">Belongs to the NOC2 family.</text>
</comment>